<comment type="function">
    <text evidence="6">Na(+)/H(+) antiporter that extrudes sodium in exchange for external protons.</text>
</comment>
<dbReference type="EMBL" id="JACIJD010000031">
    <property type="protein sequence ID" value="MBB5696142.1"/>
    <property type="molecule type" value="Genomic_DNA"/>
</dbReference>
<comment type="catalytic activity">
    <reaction evidence="6">
        <text>Na(+)(in) + 2 H(+)(out) = Na(+)(out) + 2 H(+)(in)</text>
        <dbReference type="Rhea" id="RHEA:29251"/>
        <dbReference type="ChEBI" id="CHEBI:15378"/>
        <dbReference type="ChEBI" id="CHEBI:29101"/>
    </reaction>
</comment>
<organism evidence="7 8">
    <name type="scientific">Muricoccus pecuniae</name>
    <dbReference type="NCBI Taxonomy" id="693023"/>
    <lineage>
        <taxon>Bacteria</taxon>
        <taxon>Pseudomonadati</taxon>
        <taxon>Pseudomonadota</taxon>
        <taxon>Alphaproteobacteria</taxon>
        <taxon>Acetobacterales</taxon>
        <taxon>Roseomonadaceae</taxon>
        <taxon>Muricoccus</taxon>
    </lineage>
</organism>
<dbReference type="GO" id="GO:0005886">
    <property type="term" value="C:plasma membrane"/>
    <property type="evidence" value="ECO:0007669"/>
    <property type="project" value="UniProtKB-SubCell"/>
</dbReference>
<protein>
    <recommendedName>
        <fullName evidence="6">Na(+)/H(+) antiporter NhaA</fullName>
    </recommendedName>
    <alternativeName>
        <fullName evidence="6">Sodium/proton antiporter NhaA</fullName>
    </alternativeName>
</protein>
<dbReference type="InterPro" id="IPR023171">
    <property type="entry name" value="Na/H_antiporter_dom_sf"/>
</dbReference>
<feature type="transmembrane region" description="Helical" evidence="6">
    <location>
        <begin position="100"/>
        <end position="119"/>
    </location>
</feature>
<dbReference type="GO" id="GO:0015385">
    <property type="term" value="F:sodium:proton antiporter activity"/>
    <property type="evidence" value="ECO:0007669"/>
    <property type="project" value="UniProtKB-UniRule"/>
</dbReference>
<keyword evidence="3 6" id="KW-0812">Transmembrane</keyword>
<reference evidence="7 8" key="1">
    <citation type="submission" date="2020-08" db="EMBL/GenBank/DDBJ databases">
        <title>Genomic Encyclopedia of Type Strains, Phase IV (KMG-IV): sequencing the most valuable type-strain genomes for metagenomic binning, comparative biology and taxonomic classification.</title>
        <authorList>
            <person name="Goeker M."/>
        </authorList>
    </citation>
    <scope>NUCLEOTIDE SEQUENCE [LARGE SCALE GENOMIC DNA]</scope>
    <source>
        <strain evidence="7 8">DSM 25622</strain>
    </source>
</reference>
<dbReference type="NCBIfam" id="NF007112">
    <property type="entry name" value="PRK09561.1"/>
    <property type="match status" value="1"/>
</dbReference>
<keyword evidence="6" id="KW-0406">Ion transport</keyword>
<feature type="transmembrane region" description="Helical" evidence="6">
    <location>
        <begin position="61"/>
        <end position="79"/>
    </location>
</feature>
<gene>
    <name evidence="6" type="primary">nhaA</name>
    <name evidence="7" type="ORF">FHS87_004212</name>
</gene>
<dbReference type="NCBIfam" id="NF007111">
    <property type="entry name" value="PRK09560.1"/>
    <property type="match status" value="1"/>
</dbReference>
<evidence type="ECO:0000256" key="4">
    <source>
        <dbReference type="ARBA" id="ARBA00022989"/>
    </source>
</evidence>
<comment type="subcellular location">
    <subcellularLocation>
        <location evidence="1">Cell inner membrane</location>
        <topology evidence="1">Multi-pass membrane protein</topology>
    </subcellularLocation>
    <subcellularLocation>
        <location evidence="6">Cell membrane</location>
        <topology evidence="6">Multi-pass membrane protein</topology>
    </subcellularLocation>
</comment>
<feature type="transmembrane region" description="Helical" evidence="6">
    <location>
        <begin position="227"/>
        <end position="244"/>
    </location>
</feature>
<proteinExistence type="inferred from homology"/>
<comment type="caution">
    <text evidence="7">The sequence shown here is derived from an EMBL/GenBank/DDBJ whole genome shotgun (WGS) entry which is preliminary data.</text>
</comment>
<sequence length="408" mass="42733">MAMAAGHDNRPVSMLRAFLDNSASGGLVLMAAAALALVIANSPLGPSYFGALNAYLGPLSVLHWINDALMVVFFLLVGLEIKREVLDGQLATWSRRILPGVAAAGGMVFPALIFAAFNWNDPNTLRGWAIPAATDIAFALGVLALLGSRVPTSLKVFLTALAIIDDLGAVIIIALFYTGDLSTLNLGLAAAVVAALVILNRMGVVRLLPYLLLGAALWYFVLRSGVHATIAGVVLAFTIPLQPAPAKPDDMHGSPLHRLEHGLHYWVAFLVIPIFGFANAGVSLSGLTMDALTDHLTLGVALGLLLGKVIGVFGSAALTIRLGFADVPMGATKMQILGVSLLCGIGFTMSLFIGMLAFANDPVLQDEVKIGILFGSILAGIAGWAVLRIAPREIPAPQVDVRVPRAAE</sequence>
<keyword evidence="8" id="KW-1185">Reference proteome</keyword>
<keyword evidence="6" id="KW-0739">Sodium transport</keyword>
<feature type="transmembrane region" description="Helical" evidence="6">
    <location>
        <begin position="183"/>
        <end position="199"/>
    </location>
</feature>
<evidence type="ECO:0000256" key="5">
    <source>
        <dbReference type="ARBA" id="ARBA00023136"/>
    </source>
</evidence>
<feature type="transmembrane region" description="Helical" evidence="6">
    <location>
        <begin position="125"/>
        <end position="146"/>
    </location>
</feature>
<feature type="transmembrane region" description="Helical" evidence="6">
    <location>
        <begin position="21"/>
        <end position="41"/>
    </location>
</feature>
<feature type="transmembrane region" description="Helical" evidence="6">
    <location>
        <begin position="158"/>
        <end position="177"/>
    </location>
</feature>
<evidence type="ECO:0000313" key="7">
    <source>
        <dbReference type="EMBL" id="MBB5696142.1"/>
    </source>
</evidence>
<dbReference type="PANTHER" id="PTHR30341:SF0">
    <property type="entry name" value="NA(+)_H(+) ANTIPORTER NHAA"/>
    <property type="match status" value="1"/>
</dbReference>
<dbReference type="GO" id="GO:0006885">
    <property type="term" value="P:regulation of pH"/>
    <property type="evidence" value="ECO:0007669"/>
    <property type="project" value="UniProtKB-UniRule"/>
</dbReference>
<keyword evidence="5 6" id="KW-0472">Membrane</keyword>
<keyword evidence="6" id="KW-0813">Transport</keyword>
<dbReference type="NCBIfam" id="TIGR00773">
    <property type="entry name" value="NhaA"/>
    <property type="match status" value="1"/>
</dbReference>
<keyword evidence="6" id="KW-0915">Sodium</keyword>
<dbReference type="Gene3D" id="1.20.1530.10">
    <property type="entry name" value="Na+/H+ antiporter like domain"/>
    <property type="match status" value="1"/>
</dbReference>
<feature type="transmembrane region" description="Helical" evidence="6">
    <location>
        <begin position="296"/>
        <end position="324"/>
    </location>
</feature>
<keyword evidence="2 6" id="KW-1003">Cell membrane</keyword>
<evidence type="ECO:0000256" key="3">
    <source>
        <dbReference type="ARBA" id="ARBA00022692"/>
    </source>
</evidence>
<dbReference type="InterPro" id="IPR004670">
    <property type="entry name" value="NhaA"/>
</dbReference>
<feature type="transmembrane region" description="Helical" evidence="6">
    <location>
        <begin position="265"/>
        <end position="284"/>
    </location>
</feature>
<dbReference type="PANTHER" id="PTHR30341">
    <property type="entry name" value="SODIUM ION/PROTON ANTIPORTER NHAA-RELATED"/>
    <property type="match status" value="1"/>
</dbReference>
<comment type="similarity">
    <text evidence="6">Belongs to the NhaA Na(+)/H(+) (TC 2.A.33) antiporter family.</text>
</comment>
<dbReference type="Pfam" id="PF06965">
    <property type="entry name" value="Na_H_antiport_1"/>
    <property type="match status" value="1"/>
</dbReference>
<evidence type="ECO:0000256" key="2">
    <source>
        <dbReference type="ARBA" id="ARBA00022475"/>
    </source>
</evidence>
<keyword evidence="6" id="KW-0050">Antiport</keyword>
<dbReference type="Proteomes" id="UP000580654">
    <property type="component" value="Unassembled WGS sequence"/>
</dbReference>
<feature type="transmembrane region" description="Helical" evidence="6">
    <location>
        <begin position="336"/>
        <end position="358"/>
    </location>
</feature>
<evidence type="ECO:0000313" key="8">
    <source>
        <dbReference type="Proteomes" id="UP000580654"/>
    </source>
</evidence>
<dbReference type="HAMAP" id="MF_01844">
    <property type="entry name" value="NhaA"/>
    <property type="match status" value="1"/>
</dbReference>
<keyword evidence="4 6" id="KW-1133">Transmembrane helix</keyword>
<accession>A0A840YLU1</accession>
<name>A0A840YLU1_9PROT</name>
<feature type="transmembrane region" description="Helical" evidence="6">
    <location>
        <begin position="370"/>
        <end position="387"/>
    </location>
</feature>
<evidence type="ECO:0000256" key="6">
    <source>
        <dbReference type="HAMAP-Rule" id="MF_01844"/>
    </source>
</evidence>
<evidence type="ECO:0000256" key="1">
    <source>
        <dbReference type="ARBA" id="ARBA00004429"/>
    </source>
</evidence>
<dbReference type="AlphaFoldDB" id="A0A840YLU1"/>